<name>A0A7C3MQJ1_DICTH</name>
<keyword evidence="6 7" id="KW-0732">Signal</keyword>
<dbReference type="Pfam" id="PF13416">
    <property type="entry name" value="SBP_bac_8"/>
    <property type="match status" value="1"/>
</dbReference>
<organism evidence="8">
    <name type="scientific">Dictyoglomus thermophilum</name>
    <dbReference type="NCBI Taxonomy" id="14"/>
    <lineage>
        <taxon>Bacteria</taxon>
        <taxon>Pseudomonadati</taxon>
        <taxon>Dictyoglomota</taxon>
        <taxon>Dictyoglomia</taxon>
        <taxon>Dictyoglomales</taxon>
        <taxon>Dictyoglomaceae</taxon>
        <taxon>Dictyoglomus</taxon>
    </lineage>
</organism>
<protein>
    <recommendedName>
        <fullName evidence="4">sn-glycerol-3-phosphate-binding periplasmic protein UgpB</fullName>
    </recommendedName>
</protein>
<dbReference type="SUPFAM" id="SSF53850">
    <property type="entry name" value="Periplasmic binding protein-like II"/>
    <property type="match status" value="1"/>
</dbReference>
<evidence type="ECO:0000256" key="1">
    <source>
        <dbReference type="ARBA" id="ARBA00004418"/>
    </source>
</evidence>
<dbReference type="InterPro" id="IPR050490">
    <property type="entry name" value="Bact_solute-bd_prot1"/>
</dbReference>
<dbReference type="PANTHER" id="PTHR43649:SF31">
    <property type="entry name" value="SN-GLYCEROL-3-PHOSPHATE-BINDING PERIPLASMIC PROTEIN UGPB"/>
    <property type="match status" value="1"/>
</dbReference>
<comment type="subcellular location">
    <subcellularLocation>
        <location evidence="1">Periplasm</location>
    </subcellularLocation>
</comment>
<evidence type="ECO:0000256" key="6">
    <source>
        <dbReference type="ARBA" id="ARBA00022729"/>
    </source>
</evidence>
<proteinExistence type="inferred from homology"/>
<comment type="similarity">
    <text evidence="2">Belongs to the bacterial solute-binding protein 1 family.</text>
</comment>
<dbReference type="AlphaFoldDB" id="A0A7C3MQJ1"/>
<comment type="subunit">
    <text evidence="3">The complex is composed of two ATP-binding proteins (UgpC), two transmembrane proteins (UgpA and UgpE) and a solute-binding protein (UgpB).</text>
</comment>
<dbReference type="Gene3D" id="3.40.190.10">
    <property type="entry name" value="Periplasmic binding protein-like II"/>
    <property type="match status" value="2"/>
</dbReference>
<dbReference type="NCBIfam" id="NF008211">
    <property type="entry name" value="PRK10974.1"/>
    <property type="match status" value="1"/>
</dbReference>
<dbReference type="PANTHER" id="PTHR43649">
    <property type="entry name" value="ARABINOSE-BINDING PROTEIN-RELATED"/>
    <property type="match status" value="1"/>
</dbReference>
<evidence type="ECO:0000256" key="5">
    <source>
        <dbReference type="ARBA" id="ARBA00022448"/>
    </source>
</evidence>
<evidence type="ECO:0000256" key="2">
    <source>
        <dbReference type="ARBA" id="ARBA00008520"/>
    </source>
</evidence>
<feature type="signal peptide" evidence="7">
    <location>
        <begin position="1"/>
        <end position="20"/>
    </location>
</feature>
<dbReference type="GO" id="GO:0042597">
    <property type="term" value="C:periplasmic space"/>
    <property type="evidence" value="ECO:0007669"/>
    <property type="project" value="UniProtKB-SubCell"/>
</dbReference>
<dbReference type="InterPro" id="IPR006059">
    <property type="entry name" value="SBP"/>
</dbReference>
<evidence type="ECO:0000256" key="4">
    <source>
        <dbReference type="ARBA" id="ARBA00017470"/>
    </source>
</evidence>
<evidence type="ECO:0000256" key="7">
    <source>
        <dbReference type="SAM" id="SignalP"/>
    </source>
</evidence>
<gene>
    <name evidence="8" type="primary">ugpB</name>
    <name evidence="8" type="ORF">ENW00_03580</name>
</gene>
<evidence type="ECO:0000256" key="3">
    <source>
        <dbReference type="ARBA" id="ARBA00011557"/>
    </source>
</evidence>
<dbReference type="CDD" id="cd14748">
    <property type="entry name" value="PBP2_UgpB"/>
    <property type="match status" value="1"/>
</dbReference>
<keyword evidence="5" id="KW-0813">Transport</keyword>
<evidence type="ECO:0000313" key="8">
    <source>
        <dbReference type="EMBL" id="HFX13226.1"/>
    </source>
</evidence>
<comment type="caution">
    <text evidence="8">The sequence shown here is derived from an EMBL/GenBank/DDBJ whole genome shotgun (WGS) entry which is preliminary data.</text>
</comment>
<reference evidence="8" key="1">
    <citation type="journal article" date="2020" name="mSystems">
        <title>Genome- and Community-Level Interaction Insights into Carbon Utilization and Element Cycling Functions of Hydrothermarchaeota in Hydrothermal Sediment.</title>
        <authorList>
            <person name="Zhou Z."/>
            <person name="Liu Y."/>
            <person name="Xu W."/>
            <person name="Pan J."/>
            <person name="Luo Z.H."/>
            <person name="Li M."/>
        </authorList>
    </citation>
    <scope>NUCLEOTIDE SEQUENCE [LARGE SCALE GENOMIC DNA]</scope>
    <source>
        <strain evidence="8">SpSt-81</strain>
    </source>
</reference>
<accession>A0A7C3MQJ1</accession>
<sequence length="443" mass="50164">MKKILVCLLLILITFSFATAQTPKGKIEIEFWHSFSGALGDKLITLVNKFNSSQDKYYINAIYKGSYQESMSAAIAAFRAGKAPHIVQIFEVGTATMIAAKNAIYPVHQLFKDVGLSLNSHIYLPAVRSYYSFSTGQMAAMPFNSSTAVLWYNKDVFRKAGLNPENPPKTWEEVKKTALLIKNKGASKIALTTSWFSWTQLEQFGAIHNIPFATRANGFLGLDAQLSLNHPLFVKHMQNLVDWQREGIFTYGGRDSQPDSLFISGDAAMFIGSSATYASIKRDAKFDWGMTYLPYYDDFIKKPWNSIIGGAALWVMRRPDTTKEQYKGVAEFFKFLAKPENDAWWHINTGYVPVTLEGYKYAKSQGFYKKNPYMEIPILQLTRTNPSANTRGLRLGNLPAIRIVIYEEMEKAFQNQQSVKEAINNILIRGNKILREFEAIYGK</sequence>
<feature type="chain" id="PRO_5028301023" description="sn-glycerol-3-phosphate-binding periplasmic protein UgpB" evidence="7">
    <location>
        <begin position="21"/>
        <end position="443"/>
    </location>
</feature>
<dbReference type="EMBL" id="DTIN01000012">
    <property type="protein sequence ID" value="HFX13226.1"/>
    <property type="molecule type" value="Genomic_DNA"/>
</dbReference>